<name>A0A4Y9ZGC0_9AGAM</name>
<evidence type="ECO:0000256" key="1">
    <source>
        <dbReference type="SAM" id="MobiDB-lite"/>
    </source>
</evidence>
<evidence type="ECO:0008006" key="4">
    <source>
        <dbReference type="Google" id="ProtNLM"/>
    </source>
</evidence>
<comment type="caution">
    <text evidence="2">The sequence shown here is derived from an EMBL/GenBank/DDBJ whole genome shotgun (WGS) entry which is preliminary data.</text>
</comment>
<dbReference type="EMBL" id="SEOQ01000004">
    <property type="protein sequence ID" value="TFY72838.1"/>
    <property type="molecule type" value="Genomic_DNA"/>
</dbReference>
<evidence type="ECO:0000313" key="2">
    <source>
        <dbReference type="EMBL" id="TFY72838.1"/>
    </source>
</evidence>
<dbReference type="STRING" id="205917.A0A4Y9ZGC0"/>
<dbReference type="OrthoDB" id="185373at2759"/>
<accession>A0A4Y9ZGC0</accession>
<dbReference type="Gene3D" id="1.25.40.10">
    <property type="entry name" value="Tetratricopeptide repeat domain"/>
    <property type="match status" value="1"/>
</dbReference>
<protein>
    <recommendedName>
        <fullName evidence="4">Pentacotripeptide-repeat region of PRORP domain-containing protein</fullName>
    </recommendedName>
</protein>
<dbReference type="Proteomes" id="UP000298327">
    <property type="component" value="Unassembled WGS sequence"/>
</dbReference>
<organism evidence="2 3">
    <name type="scientific">Dentipellis fragilis</name>
    <dbReference type="NCBI Taxonomy" id="205917"/>
    <lineage>
        <taxon>Eukaryota</taxon>
        <taxon>Fungi</taxon>
        <taxon>Dikarya</taxon>
        <taxon>Basidiomycota</taxon>
        <taxon>Agaricomycotina</taxon>
        <taxon>Agaricomycetes</taxon>
        <taxon>Russulales</taxon>
        <taxon>Hericiaceae</taxon>
        <taxon>Dentipellis</taxon>
    </lineage>
</organism>
<evidence type="ECO:0000313" key="3">
    <source>
        <dbReference type="Proteomes" id="UP000298327"/>
    </source>
</evidence>
<proteinExistence type="predicted"/>
<dbReference type="InterPro" id="IPR011990">
    <property type="entry name" value="TPR-like_helical_dom_sf"/>
</dbReference>
<sequence length="797" mass="88192">MLICRSQLLRGHLRATTINSVSYAHESLFKLGSPVPRYGRRQVVNKMPSQKASSVGFSLEYPAYALMDGHGEGKTELLHSGEACEKTTDATGEGSRSLSLVDESHKPPAQTDLDVAGDLERVATAARECRSSVELDNLARDILDHTPEPHRSDSIRTLLTLDLPLAPSTFVILFRSLSNHPSVSLTTAARVTSSVLADKHAVADPSILEDLTAVFHHELSQSQGEDGKRRRLTTSVVSTLFNFISALIRARQESHALQIFQCLVDIQHIPQQAVRPSDSSSASFKFVVTAALIRSCLLWSWRPQAVELLLSLLEGQTAADESTVMLCNEVMHALSEFPTSSDLDLCYTLIRRGTLASSGKFPLPQLLQQTYEAARRLDRGDLAVRLYAHTRSPAVTALHMFPPPRSAILPWVLHHLIAKDKNMHLGRQLVKEVVDNMQALLPRDRAQVIGLAAESGYARYARTLWECYSEGRYKALILGNAAVTVRMCSLYRNLIRQQSSNSQSTTRAAEEKPLVSADENNVPLVPDGAETPYLDVEGLGDEPSSHNRTADYLAFSRRMLSAFRRSKEPLAKAKHFDLNALARAHFLLGDTAAGSGVFQMMLDRGDTPDVYDLNVALAAVAEEDPERAMRMVRRMMSKGLMPDSVSIGTVLHHAVARRNMRVVEEAFAIARTQGQQFTLKTLSSLVRASVQLSGDDLVAVRDNLNKALTMIKANSESRYLPTPNMGKFCITHALRAGDPVMAFAFWQLLVKFKMEWRDQQHRALRYRIGAAVDKECQEGGLGSARAGAMLAELRWQR</sequence>
<dbReference type="AlphaFoldDB" id="A0A4Y9ZGC0"/>
<reference evidence="2 3" key="1">
    <citation type="submission" date="2019-02" db="EMBL/GenBank/DDBJ databases">
        <title>Genome sequencing of the rare red list fungi Dentipellis fragilis.</title>
        <authorList>
            <person name="Buettner E."/>
            <person name="Kellner H."/>
        </authorList>
    </citation>
    <scope>NUCLEOTIDE SEQUENCE [LARGE SCALE GENOMIC DNA]</scope>
    <source>
        <strain evidence="2 3">DSM 105465</strain>
    </source>
</reference>
<feature type="region of interest" description="Disordered" evidence="1">
    <location>
        <begin position="86"/>
        <end position="111"/>
    </location>
</feature>
<keyword evidence="3" id="KW-1185">Reference proteome</keyword>
<gene>
    <name evidence="2" type="ORF">EVG20_g171</name>
</gene>